<reference evidence="2 3" key="1">
    <citation type="submission" date="2024-07" db="EMBL/GenBank/DDBJ databases">
        <title>Chromosome-level genome assembly of the water stick insect Ranatra chinensis (Heteroptera: Nepidae).</title>
        <authorList>
            <person name="Liu X."/>
        </authorList>
    </citation>
    <scope>NUCLEOTIDE SEQUENCE [LARGE SCALE GENOMIC DNA]</scope>
    <source>
        <strain evidence="2">Cailab_2021Rc</strain>
        <tissue evidence="2">Muscle</tissue>
    </source>
</reference>
<accession>A0ABD0ZEQ3</accession>
<gene>
    <name evidence="2" type="ORF">AAG570_000703</name>
</gene>
<dbReference type="AlphaFoldDB" id="A0ABD0ZEQ3"/>
<feature type="transmembrane region" description="Helical" evidence="1">
    <location>
        <begin position="54"/>
        <end position="72"/>
    </location>
</feature>
<protein>
    <submittedName>
        <fullName evidence="2">Uncharacterized protein</fullName>
    </submittedName>
</protein>
<keyword evidence="1" id="KW-0812">Transmembrane</keyword>
<feature type="transmembrane region" description="Helical" evidence="1">
    <location>
        <begin position="93"/>
        <end position="115"/>
    </location>
</feature>
<keyword evidence="3" id="KW-1185">Reference proteome</keyword>
<feature type="transmembrane region" description="Helical" evidence="1">
    <location>
        <begin position="28"/>
        <end position="48"/>
    </location>
</feature>
<keyword evidence="1" id="KW-1133">Transmembrane helix</keyword>
<comment type="caution">
    <text evidence="2">The sequence shown here is derived from an EMBL/GenBank/DDBJ whole genome shotgun (WGS) entry which is preliminary data.</text>
</comment>
<dbReference type="EMBL" id="JBFDAA010000001">
    <property type="protein sequence ID" value="KAL1140773.1"/>
    <property type="molecule type" value="Genomic_DNA"/>
</dbReference>
<evidence type="ECO:0000256" key="1">
    <source>
        <dbReference type="SAM" id="Phobius"/>
    </source>
</evidence>
<evidence type="ECO:0000313" key="2">
    <source>
        <dbReference type="EMBL" id="KAL1140773.1"/>
    </source>
</evidence>
<name>A0ABD0ZEQ3_9HEMI</name>
<feature type="transmembrane region" description="Helical" evidence="1">
    <location>
        <begin position="121"/>
        <end position="141"/>
    </location>
</feature>
<proteinExistence type="predicted"/>
<organism evidence="2 3">
    <name type="scientific">Ranatra chinensis</name>
    <dbReference type="NCBI Taxonomy" id="642074"/>
    <lineage>
        <taxon>Eukaryota</taxon>
        <taxon>Metazoa</taxon>
        <taxon>Ecdysozoa</taxon>
        <taxon>Arthropoda</taxon>
        <taxon>Hexapoda</taxon>
        <taxon>Insecta</taxon>
        <taxon>Pterygota</taxon>
        <taxon>Neoptera</taxon>
        <taxon>Paraneoptera</taxon>
        <taxon>Hemiptera</taxon>
        <taxon>Heteroptera</taxon>
        <taxon>Panheteroptera</taxon>
        <taxon>Nepomorpha</taxon>
        <taxon>Nepidae</taxon>
        <taxon>Ranatrinae</taxon>
        <taxon>Ranatra</taxon>
    </lineage>
</organism>
<keyword evidence="1" id="KW-0472">Membrane</keyword>
<sequence>MQLHPVWIWRVLCIMPFDVNTGRRSNLLTAYSLLMPSAASLFTVLHIRDAALDWLQLLDVISVNVACFLVIIPSLTVPPPRIKLDPNAGNREILFVVGLHISLWFLEGSAATSAYRVFDTVITGYALQFSTVALGIGIKFAKINRNLDECLSTSIRTEYSRDQFRQQVLKALSSVWCQRLGCSDAVLAVSRNQGFQLCTVVASTFVTCVLLTTELVAHLIGRHRIGDGWRPTLARFILVVCRFVLVVRSSSMTANQIKFSANRLDKEYTRPECSIEQKFPNQKKIPPIMEKKRGLAVTKVAQNVGGVDPRATRLRDLHRMTVKSRC</sequence>
<evidence type="ECO:0000313" key="3">
    <source>
        <dbReference type="Proteomes" id="UP001558652"/>
    </source>
</evidence>
<dbReference type="Proteomes" id="UP001558652">
    <property type="component" value="Unassembled WGS sequence"/>
</dbReference>